<gene>
    <name evidence="2" type="ORF">B456_006G099200</name>
</gene>
<protein>
    <recommendedName>
        <fullName evidence="4">Thionin-like protein 2</fullName>
    </recommendedName>
</protein>
<dbReference type="InterPro" id="IPR038975">
    <property type="entry name" value="THNL"/>
</dbReference>
<keyword evidence="3" id="KW-1185">Reference proteome</keyword>
<proteinExistence type="predicted"/>
<dbReference type="OrthoDB" id="653285at2759"/>
<evidence type="ECO:0008006" key="4">
    <source>
        <dbReference type="Google" id="ProtNLM"/>
    </source>
</evidence>
<organism evidence="2 3">
    <name type="scientific">Gossypium raimondii</name>
    <name type="common">Peruvian cotton</name>
    <name type="synonym">Gossypium klotzschianum subsp. raimondii</name>
    <dbReference type="NCBI Taxonomy" id="29730"/>
    <lineage>
        <taxon>Eukaryota</taxon>
        <taxon>Viridiplantae</taxon>
        <taxon>Streptophyta</taxon>
        <taxon>Embryophyta</taxon>
        <taxon>Tracheophyta</taxon>
        <taxon>Spermatophyta</taxon>
        <taxon>Magnoliopsida</taxon>
        <taxon>eudicotyledons</taxon>
        <taxon>Gunneridae</taxon>
        <taxon>Pentapetalae</taxon>
        <taxon>rosids</taxon>
        <taxon>malvids</taxon>
        <taxon>Malvales</taxon>
        <taxon>Malvaceae</taxon>
        <taxon>Malvoideae</taxon>
        <taxon>Gossypium</taxon>
    </lineage>
</organism>
<feature type="signal peptide" evidence="1">
    <location>
        <begin position="1"/>
        <end position="26"/>
    </location>
</feature>
<sequence>MEKRGVSVSWVSCLVVLGVLVGQSTAQLMPFGICYASCFATCTLGGGGSPAPCSLQCLKNCLLTKSTVGGGTVKDTLSFCKLGCASALCSNFSTSDNPASNKVGNCVDGCSATCAKKNL</sequence>
<evidence type="ECO:0000313" key="2">
    <source>
        <dbReference type="EMBL" id="KJB35081.1"/>
    </source>
</evidence>
<dbReference type="Proteomes" id="UP000032304">
    <property type="component" value="Chromosome 6"/>
</dbReference>
<name>A0A0D2S001_GOSRA</name>
<dbReference type="PANTHER" id="PTHR36312">
    <property type="entry name" value="THIONIN-LIKE PROTEIN 1"/>
    <property type="match status" value="1"/>
</dbReference>
<feature type="chain" id="PRO_5002250921" description="Thionin-like protein 2" evidence="1">
    <location>
        <begin position="27"/>
        <end position="119"/>
    </location>
</feature>
<dbReference type="OMA" id="KQVRCAV"/>
<accession>A0A0D2S001</accession>
<evidence type="ECO:0000256" key="1">
    <source>
        <dbReference type="SAM" id="SignalP"/>
    </source>
</evidence>
<dbReference type="Gramene" id="KJB35081">
    <property type="protein sequence ID" value="KJB35081"/>
    <property type="gene ID" value="B456_006G099200"/>
</dbReference>
<evidence type="ECO:0000313" key="3">
    <source>
        <dbReference type="Proteomes" id="UP000032304"/>
    </source>
</evidence>
<keyword evidence="1" id="KW-0732">Signal</keyword>
<dbReference type="PANTHER" id="PTHR36312:SF15">
    <property type="entry name" value="THIONIN-LIKE PROTEIN"/>
    <property type="match status" value="1"/>
</dbReference>
<reference evidence="2 3" key="1">
    <citation type="journal article" date="2012" name="Nature">
        <title>Repeated polyploidization of Gossypium genomes and the evolution of spinnable cotton fibres.</title>
        <authorList>
            <person name="Paterson A.H."/>
            <person name="Wendel J.F."/>
            <person name="Gundlach H."/>
            <person name="Guo H."/>
            <person name="Jenkins J."/>
            <person name="Jin D."/>
            <person name="Llewellyn D."/>
            <person name="Showmaker K.C."/>
            <person name="Shu S."/>
            <person name="Udall J."/>
            <person name="Yoo M.J."/>
            <person name="Byers R."/>
            <person name="Chen W."/>
            <person name="Doron-Faigenboim A."/>
            <person name="Duke M.V."/>
            <person name="Gong L."/>
            <person name="Grimwood J."/>
            <person name="Grover C."/>
            <person name="Grupp K."/>
            <person name="Hu G."/>
            <person name="Lee T.H."/>
            <person name="Li J."/>
            <person name="Lin L."/>
            <person name="Liu T."/>
            <person name="Marler B.S."/>
            <person name="Page J.T."/>
            <person name="Roberts A.W."/>
            <person name="Romanel E."/>
            <person name="Sanders W.S."/>
            <person name="Szadkowski E."/>
            <person name="Tan X."/>
            <person name="Tang H."/>
            <person name="Xu C."/>
            <person name="Wang J."/>
            <person name="Wang Z."/>
            <person name="Zhang D."/>
            <person name="Zhang L."/>
            <person name="Ashrafi H."/>
            <person name="Bedon F."/>
            <person name="Bowers J.E."/>
            <person name="Brubaker C.L."/>
            <person name="Chee P.W."/>
            <person name="Das S."/>
            <person name="Gingle A.R."/>
            <person name="Haigler C.H."/>
            <person name="Harker D."/>
            <person name="Hoffmann L.V."/>
            <person name="Hovav R."/>
            <person name="Jones D.C."/>
            <person name="Lemke C."/>
            <person name="Mansoor S."/>
            <person name="ur Rahman M."/>
            <person name="Rainville L.N."/>
            <person name="Rambani A."/>
            <person name="Reddy U.K."/>
            <person name="Rong J.K."/>
            <person name="Saranga Y."/>
            <person name="Scheffler B.E."/>
            <person name="Scheffler J.A."/>
            <person name="Stelly D.M."/>
            <person name="Triplett B.A."/>
            <person name="Van Deynze A."/>
            <person name="Vaslin M.F."/>
            <person name="Waghmare V.N."/>
            <person name="Walford S.A."/>
            <person name="Wright R.J."/>
            <person name="Zaki E.A."/>
            <person name="Zhang T."/>
            <person name="Dennis E.S."/>
            <person name="Mayer K.F."/>
            <person name="Peterson D.G."/>
            <person name="Rokhsar D.S."/>
            <person name="Wang X."/>
            <person name="Schmutz J."/>
        </authorList>
    </citation>
    <scope>NUCLEOTIDE SEQUENCE [LARGE SCALE GENOMIC DNA]</scope>
</reference>
<dbReference type="KEGG" id="gra:105799091"/>
<dbReference type="AlphaFoldDB" id="A0A0D2S001"/>
<dbReference type="EMBL" id="CM001745">
    <property type="protein sequence ID" value="KJB35081.1"/>
    <property type="molecule type" value="Genomic_DNA"/>
</dbReference>